<evidence type="ECO:0000313" key="2">
    <source>
        <dbReference type="Proteomes" id="UP000075920"/>
    </source>
</evidence>
<keyword evidence="2" id="KW-1185">Reference proteome</keyword>
<dbReference type="AlphaFoldDB" id="A0A182WQ15"/>
<proteinExistence type="predicted"/>
<evidence type="ECO:0000313" key="1">
    <source>
        <dbReference type="EnsemblMetazoa" id="AMIN014750-PA"/>
    </source>
</evidence>
<sequence>MSCGLPWHRQAYRAKVPCEGMWKSANYS</sequence>
<dbReference type="Proteomes" id="UP000075920">
    <property type="component" value="Unassembled WGS sequence"/>
</dbReference>
<dbReference type="VEuPathDB" id="VectorBase:AMIN014750"/>
<dbReference type="EnsemblMetazoa" id="AMIN014750-RA">
    <property type="protein sequence ID" value="AMIN014750-PA"/>
    <property type="gene ID" value="AMIN014750"/>
</dbReference>
<accession>A0A182WQ15</accession>
<protein>
    <submittedName>
        <fullName evidence="1">Uncharacterized protein</fullName>
    </submittedName>
</protein>
<reference evidence="2" key="1">
    <citation type="submission" date="2013-03" db="EMBL/GenBank/DDBJ databases">
        <title>The Genome Sequence of Anopheles minimus MINIMUS1.</title>
        <authorList>
            <consortium name="The Broad Institute Genomics Platform"/>
            <person name="Neafsey D.E."/>
            <person name="Walton C."/>
            <person name="Walker B."/>
            <person name="Young S.K."/>
            <person name="Zeng Q."/>
            <person name="Gargeya S."/>
            <person name="Fitzgerald M."/>
            <person name="Haas B."/>
            <person name="Abouelleil A."/>
            <person name="Allen A.W."/>
            <person name="Alvarado L."/>
            <person name="Arachchi H.M."/>
            <person name="Berlin A.M."/>
            <person name="Chapman S.B."/>
            <person name="Gainer-Dewar J."/>
            <person name="Goldberg J."/>
            <person name="Griggs A."/>
            <person name="Gujja S."/>
            <person name="Hansen M."/>
            <person name="Howarth C."/>
            <person name="Imamovic A."/>
            <person name="Ireland A."/>
            <person name="Larimer J."/>
            <person name="McCowan C."/>
            <person name="Murphy C."/>
            <person name="Pearson M."/>
            <person name="Poon T.W."/>
            <person name="Priest M."/>
            <person name="Roberts A."/>
            <person name="Saif S."/>
            <person name="Shea T."/>
            <person name="Sisk P."/>
            <person name="Sykes S."/>
            <person name="Wortman J."/>
            <person name="Nusbaum C."/>
            <person name="Birren B."/>
        </authorList>
    </citation>
    <scope>NUCLEOTIDE SEQUENCE [LARGE SCALE GENOMIC DNA]</scope>
    <source>
        <strain evidence="2">MINIMUS1</strain>
    </source>
</reference>
<organism evidence="1 2">
    <name type="scientific">Anopheles minimus</name>
    <dbReference type="NCBI Taxonomy" id="112268"/>
    <lineage>
        <taxon>Eukaryota</taxon>
        <taxon>Metazoa</taxon>
        <taxon>Ecdysozoa</taxon>
        <taxon>Arthropoda</taxon>
        <taxon>Hexapoda</taxon>
        <taxon>Insecta</taxon>
        <taxon>Pterygota</taxon>
        <taxon>Neoptera</taxon>
        <taxon>Endopterygota</taxon>
        <taxon>Diptera</taxon>
        <taxon>Nematocera</taxon>
        <taxon>Culicoidea</taxon>
        <taxon>Culicidae</taxon>
        <taxon>Anophelinae</taxon>
        <taxon>Anopheles</taxon>
    </lineage>
</organism>
<reference evidence="1" key="2">
    <citation type="submission" date="2020-05" db="UniProtKB">
        <authorList>
            <consortium name="EnsemblMetazoa"/>
        </authorList>
    </citation>
    <scope>IDENTIFICATION</scope>
    <source>
        <strain evidence="1">MINIMUS1</strain>
    </source>
</reference>
<name>A0A182WQ15_9DIPT</name>